<dbReference type="OrthoDB" id="342900at2759"/>
<dbReference type="Pfam" id="PF14500">
    <property type="entry name" value="MMS19_N"/>
    <property type="match status" value="1"/>
</dbReference>
<reference evidence="8" key="2">
    <citation type="submission" date="2022-10" db="EMBL/GenBank/DDBJ databases">
        <authorList>
            <consortium name="ENA_rothamsted_submissions"/>
            <consortium name="culmorum"/>
            <person name="King R."/>
        </authorList>
    </citation>
    <scope>NUCLEOTIDE SEQUENCE</scope>
</reference>
<organism evidence="8 9">
    <name type="scientific">Chironomus riparius</name>
    <dbReference type="NCBI Taxonomy" id="315576"/>
    <lineage>
        <taxon>Eukaryota</taxon>
        <taxon>Metazoa</taxon>
        <taxon>Ecdysozoa</taxon>
        <taxon>Arthropoda</taxon>
        <taxon>Hexapoda</taxon>
        <taxon>Insecta</taxon>
        <taxon>Pterygota</taxon>
        <taxon>Neoptera</taxon>
        <taxon>Endopterygota</taxon>
        <taxon>Diptera</taxon>
        <taxon>Nematocera</taxon>
        <taxon>Chironomoidea</taxon>
        <taxon>Chironomidae</taxon>
        <taxon>Chironominae</taxon>
        <taxon>Chironomus</taxon>
    </lineage>
</organism>
<evidence type="ECO:0000256" key="3">
    <source>
        <dbReference type="ARBA" id="ARBA00022737"/>
    </source>
</evidence>
<dbReference type="Proteomes" id="UP001153620">
    <property type="component" value="Chromosome 3"/>
</dbReference>
<reference evidence="8" key="1">
    <citation type="submission" date="2022-01" db="EMBL/GenBank/DDBJ databases">
        <authorList>
            <person name="King R."/>
        </authorList>
    </citation>
    <scope>NUCLEOTIDE SEQUENCE</scope>
</reference>
<dbReference type="Gene3D" id="1.25.10.10">
    <property type="entry name" value="Leucine-rich Repeat Variant"/>
    <property type="match status" value="1"/>
</dbReference>
<dbReference type="InterPro" id="IPR029240">
    <property type="entry name" value="MMS19_N"/>
</dbReference>
<evidence type="ECO:0000256" key="2">
    <source>
        <dbReference type="ARBA" id="ARBA00009340"/>
    </source>
</evidence>
<keyword evidence="4 5" id="KW-0539">Nucleus</keyword>
<keyword evidence="9" id="KW-1185">Reference proteome</keyword>
<evidence type="ECO:0000256" key="5">
    <source>
        <dbReference type="RuleBase" id="RU367072"/>
    </source>
</evidence>
<keyword evidence="5" id="KW-0227">DNA damage</keyword>
<evidence type="ECO:0000313" key="8">
    <source>
        <dbReference type="EMBL" id="CAG9808153.1"/>
    </source>
</evidence>
<comment type="subunit">
    <text evidence="5">Component of the CIA complex.</text>
</comment>
<dbReference type="GO" id="GO:0051604">
    <property type="term" value="P:protein maturation"/>
    <property type="evidence" value="ECO:0007669"/>
    <property type="project" value="UniProtKB-UniRule"/>
</dbReference>
<dbReference type="EMBL" id="OU895879">
    <property type="protein sequence ID" value="CAG9808153.1"/>
    <property type="molecule type" value="Genomic_DNA"/>
</dbReference>
<protein>
    <recommendedName>
        <fullName evidence="5">MMS19 nucleotide excision repair protein</fullName>
    </recommendedName>
</protein>
<proteinExistence type="inferred from homology"/>
<keyword evidence="3" id="KW-0677">Repeat</keyword>
<feature type="domain" description="MMS19 N-terminal" evidence="7">
    <location>
        <begin position="41"/>
        <end position="301"/>
    </location>
</feature>
<gene>
    <name evidence="8" type="ORF">CHIRRI_LOCUS10998</name>
</gene>
<evidence type="ECO:0000259" key="6">
    <source>
        <dbReference type="Pfam" id="PF12460"/>
    </source>
</evidence>
<dbReference type="GO" id="GO:0005819">
    <property type="term" value="C:spindle"/>
    <property type="evidence" value="ECO:0007669"/>
    <property type="project" value="UniProtKB-SubCell"/>
</dbReference>
<sequence length="961" mass="110499">MKFPWTTSIVDVLKDDNKVDEKLQHVAKSLVKKGGDISVVIEELGPALTHKDADIRLKGMKFLSDLLKNIPNDFLNTAQFEFISKFYVDRMKDHHSITPQVINGLLALIQMKNFPHSSIIQILQQMFAQILCQNQTRNDRSNIFSILQYASDNFQQELETMGTDFIYGVIQAIDGERDPRNLLFLFEFMPRFINTYELRHLNEEMFEVFSCYFPIDFHPSPNDPKAITRDFLAEKLKLCLCASKDFAQFCYPLALEKLESDLTVAKLDSLSLLSHASSTFEVKSVLENFDDVWQAIKKELLPGSNNKEIRAKALCVISDILKAINNDEAHFEIILNKIFTNAIGTLLNRDSSLFKPTLELVIKCAEASDNSCLYVMNKVLPITLTEMTTNEEIADSEKCDILEDFHKFVCIMVDMNKLGEYKNDNYMISIQRELIKILITYDSDLSKISWKIMTRITPILSDENRQIIYSKLNANLTKSSTEEAECLLELAKVYPHEIHKLVLEEHFSKKYDNEEFAKNIFKTLSPLLIVPELREHIIEVLCINLFNNHLSVIQLVVLDILREILNSSKSPEIAKILYGEWRIVVKLIDLIKNLNIEKDQEVMYRASLIMSLVIRLLPNDQQMELVEKYLPRMKLESSISDLYITSGIMAFLDAAIPVENHFEQLVNELTNLSLTTHDENARKIANQLLCSLFNRAPVDDKHKKILSKIYDILKDEIKKQNHHAVIILGWISKGLLARGHPDAAEILETLSELLDHPKLSKSAELAFEIISLEFPNLHLPLLKHLFKQKIFVLAMKFLDGKIEKFSEHHLTAMANILQITPHQVLKMNIDKIGPILFKCIETGSDDNSPHPKRVLLSLKIINNFISDKHQFILTNLQRLVKEFLKLSQFKHLMDIRIMACKCLEHLTKFPLFTLVPYKNDVTHDLIPALDDPKRLVRAAAVSARMSWYLLGENENDKASNI</sequence>
<dbReference type="GO" id="GO:0005634">
    <property type="term" value="C:nucleus"/>
    <property type="evidence" value="ECO:0007669"/>
    <property type="project" value="UniProtKB-SubCell"/>
</dbReference>
<dbReference type="InterPro" id="IPR039920">
    <property type="entry name" value="MMS19"/>
</dbReference>
<dbReference type="GO" id="GO:0016226">
    <property type="term" value="P:iron-sulfur cluster assembly"/>
    <property type="evidence" value="ECO:0007669"/>
    <property type="project" value="UniProtKB-UniRule"/>
</dbReference>
<name>A0A9N9S2S4_9DIPT</name>
<dbReference type="GO" id="GO:0006281">
    <property type="term" value="P:DNA repair"/>
    <property type="evidence" value="ECO:0007669"/>
    <property type="project" value="UniProtKB-UniRule"/>
</dbReference>
<dbReference type="SUPFAM" id="SSF48371">
    <property type="entry name" value="ARM repeat"/>
    <property type="match status" value="2"/>
</dbReference>
<feature type="domain" description="MMS19 C-terminal" evidence="6">
    <location>
        <begin position="544"/>
        <end position="907"/>
    </location>
</feature>
<evidence type="ECO:0000313" key="9">
    <source>
        <dbReference type="Proteomes" id="UP001153620"/>
    </source>
</evidence>
<evidence type="ECO:0000256" key="1">
    <source>
        <dbReference type="ARBA" id="ARBA00004123"/>
    </source>
</evidence>
<dbReference type="InterPro" id="IPR016024">
    <property type="entry name" value="ARM-type_fold"/>
</dbReference>
<evidence type="ECO:0000259" key="7">
    <source>
        <dbReference type="Pfam" id="PF14500"/>
    </source>
</evidence>
<dbReference type="PANTHER" id="PTHR12891">
    <property type="entry name" value="DNA REPAIR/TRANSCRIPTION PROTEIN MET18/MMS19"/>
    <property type="match status" value="1"/>
</dbReference>
<comment type="subcellular location">
    <subcellularLocation>
        <location evidence="5">Cytoplasm</location>
        <location evidence="5">Cytoskeleton</location>
        <location evidence="5">Spindle</location>
    </subcellularLocation>
    <subcellularLocation>
        <location evidence="1 5">Nucleus</location>
    </subcellularLocation>
</comment>
<comment type="similarity">
    <text evidence="2 5">Belongs to the MET18/MMS19 family.</text>
</comment>
<dbReference type="InterPro" id="IPR011989">
    <property type="entry name" value="ARM-like"/>
</dbReference>
<dbReference type="PANTHER" id="PTHR12891:SF0">
    <property type="entry name" value="MMS19 NUCLEOTIDE EXCISION REPAIR PROTEIN HOMOLOG"/>
    <property type="match status" value="1"/>
</dbReference>
<dbReference type="InterPro" id="IPR024687">
    <property type="entry name" value="MMS19_C"/>
</dbReference>
<evidence type="ECO:0000256" key="4">
    <source>
        <dbReference type="ARBA" id="ARBA00023242"/>
    </source>
</evidence>
<dbReference type="Pfam" id="PF12460">
    <property type="entry name" value="MMS19_C"/>
    <property type="match status" value="1"/>
</dbReference>
<keyword evidence="5" id="KW-0234">DNA repair</keyword>
<accession>A0A9N9S2S4</accession>
<keyword evidence="5" id="KW-0206">Cytoskeleton</keyword>
<comment type="function">
    <text evidence="5">Key component of the cytosolic iron-sulfur protein assembly (CIA) complex, a multiprotein complex that mediates the incorporation of iron-sulfur cluster into apoproteins specifically involved in DNA metabolism and genomic integrity. In the CIA complex, MMS19 acts as an adapter between early-acting CIA components and a subset of cellular target iron-sulfur proteins.</text>
</comment>
<dbReference type="AlphaFoldDB" id="A0A9N9S2S4"/>
<dbReference type="GO" id="GO:0097361">
    <property type="term" value="C:cytosolic [4Fe-4S] assembly targeting complex"/>
    <property type="evidence" value="ECO:0007669"/>
    <property type="project" value="UniProtKB-UniRule"/>
</dbReference>
<keyword evidence="5" id="KW-0963">Cytoplasm</keyword>